<dbReference type="PANTHER" id="PTHR48108">
    <property type="entry name" value="CBS DOMAIN-CONTAINING PROTEIN CBSX2, CHLOROPLASTIC"/>
    <property type="match status" value="1"/>
</dbReference>
<evidence type="ECO:0000256" key="2">
    <source>
        <dbReference type="PROSITE-ProRule" id="PRU00703"/>
    </source>
</evidence>
<gene>
    <name evidence="4" type="ORF">ACFO4N_03735</name>
</gene>
<evidence type="ECO:0000313" key="4">
    <source>
        <dbReference type="EMBL" id="MFC4617837.1"/>
    </source>
</evidence>
<evidence type="ECO:0000259" key="3">
    <source>
        <dbReference type="PROSITE" id="PS51371"/>
    </source>
</evidence>
<organism evidence="4 5">
    <name type="scientific">Camelliibacillus cellulosilyticus</name>
    <dbReference type="NCBI Taxonomy" id="2174486"/>
    <lineage>
        <taxon>Bacteria</taxon>
        <taxon>Bacillati</taxon>
        <taxon>Bacillota</taxon>
        <taxon>Bacilli</taxon>
        <taxon>Bacillales</taxon>
        <taxon>Sporolactobacillaceae</taxon>
        <taxon>Camelliibacillus</taxon>
    </lineage>
</organism>
<feature type="domain" description="CBS" evidence="3">
    <location>
        <begin position="7"/>
        <end position="64"/>
    </location>
</feature>
<dbReference type="PANTHER" id="PTHR48108:SF26">
    <property type="entry name" value="CBS DOMAIN-CONTAINING PROTEIN DDB_G0289609"/>
    <property type="match status" value="1"/>
</dbReference>
<comment type="caution">
    <text evidence="4">The sequence shown here is derived from an EMBL/GenBank/DDBJ whole genome shotgun (WGS) entry which is preliminary data.</text>
</comment>
<evidence type="ECO:0000256" key="1">
    <source>
        <dbReference type="ARBA" id="ARBA00022737"/>
    </source>
</evidence>
<accession>A0ABV9GIL1</accession>
<dbReference type="Gene3D" id="3.10.580.10">
    <property type="entry name" value="CBS-domain"/>
    <property type="match status" value="1"/>
</dbReference>
<dbReference type="Proteomes" id="UP001596022">
    <property type="component" value="Unassembled WGS sequence"/>
</dbReference>
<evidence type="ECO:0000313" key="5">
    <source>
        <dbReference type="Proteomes" id="UP001596022"/>
    </source>
</evidence>
<keyword evidence="1" id="KW-0677">Repeat</keyword>
<dbReference type="Pfam" id="PF00571">
    <property type="entry name" value="CBS"/>
    <property type="match status" value="2"/>
</dbReference>
<name>A0ABV9GIL1_9BACL</name>
<sequence>MFVKSVMIPKHKMISVQKGVSVREAAGLLSKHAIDGLPVLDGSRYVGLVTKNAIYEAAFHTDQSKDDFMDSTTVGEIAIKSDNTVDETEVFEETLIKVQDVPLIAVVDDGHECTGIVTRFDVIEQFRSAFGMNKKGVRIVFSSVDTEGRILRLSEITQQFHLNIISLTTFDDTDKLIRRIVIKVIENSDTERFIQKMEKNGFKVISVKRTE</sequence>
<reference evidence="5" key="1">
    <citation type="journal article" date="2019" name="Int. J. Syst. Evol. Microbiol.">
        <title>The Global Catalogue of Microorganisms (GCM) 10K type strain sequencing project: providing services to taxonomists for standard genome sequencing and annotation.</title>
        <authorList>
            <consortium name="The Broad Institute Genomics Platform"/>
            <consortium name="The Broad Institute Genome Sequencing Center for Infectious Disease"/>
            <person name="Wu L."/>
            <person name="Ma J."/>
        </authorList>
    </citation>
    <scope>NUCLEOTIDE SEQUENCE [LARGE SCALE GENOMIC DNA]</scope>
    <source>
        <strain evidence="5">CGMCC 1.16306</strain>
    </source>
</reference>
<dbReference type="RefSeq" id="WP_376844857.1">
    <property type="nucleotide sequence ID" value="NZ_JBHSFW010000001.1"/>
</dbReference>
<protein>
    <submittedName>
        <fullName evidence="4">CBS domain-containing protein</fullName>
    </submittedName>
</protein>
<dbReference type="SUPFAM" id="SSF54631">
    <property type="entry name" value="CBS-domain pair"/>
    <property type="match status" value="1"/>
</dbReference>
<dbReference type="InterPro" id="IPR051462">
    <property type="entry name" value="CBS_domain-containing"/>
</dbReference>
<dbReference type="InterPro" id="IPR000644">
    <property type="entry name" value="CBS_dom"/>
</dbReference>
<dbReference type="CDD" id="cd02205">
    <property type="entry name" value="CBS_pair_SF"/>
    <property type="match status" value="1"/>
</dbReference>
<dbReference type="EMBL" id="JBHSFW010000001">
    <property type="protein sequence ID" value="MFC4617837.1"/>
    <property type="molecule type" value="Genomic_DNA"/>
</dbReference>
<keyword evidence="5" id="KW-1185">Reference proteome</keyword>
<dbReference type="InterPro" id="IPR046342">
    <property type="entry name" value="CBS_dom_sf"/>
</dbReference>
<proteinExistence type="predicted"/>
<dbReference type="PROSITE" id="PS51371">
    <property type="entry name" value="CBS"/>
    <property type="match status" value="1"/>
</dbReference>
<keyword evidence="2" id="KW-0129">CBS domain</keyword>